<dbReference type="Gene3D" id="3.30.1780.10">
    <property type="entry name" value="ornithine cyclodeaminase, domain 1"/>
    <property type="match status" value="1"/>
</dbReference>
<dbReference type="PANTHER" id="PTHR13812">
    <property type="entry name" value="KETIMINE REDUCTASE MU-CRYSTALLIN"/>
    <property type="match status" value="1"/>
</dbReference>
<dbReference type="SUPFAM" id="SSF51735">
    <property type="entry name" value="NAD(P)-binding Rossmann-fold domains"/>
    <property type="match status" value="1"/>
</dbReference>
<dbReference type="InterPro" id="IPR036291">
    <property type="entry name" value="NAD(P)-bd_dom_sf"/>
</dbReference>
<comment type="catalytic activity">
    <reaction evidence="3">
        <text>L-alanine + NAD(+) + H2O = pyruvate + NH4(+) + NADH + H(+)</text>
        <dbReference type="Rhea" id="RHEA:18405"/>
        <dbReference type="ChEBI" id="CHEBI:15361"/>
        <dbReference type="ChEBI" id="CHEBI:15377"/>
        <dbReference type="ChEBI" id="CHEBI:15378"/>
        <dbReference type="ChEBI" id="CHEBI:28938"/>
        <dbReference type="ChEBI" id="CHEBI:57540"/>
        <dbReference type="ChEBI" id="CHEBI:57945"/>
        <dbReference type="ChEBI" id="CHEBI:57972"/>
        <dbReference type="EC" id="1.4.1.1"/>
    </reaction>
</comment>
<gene>
    <name evidence="3 5" type="primary">ala</name>
    <name evidence="5" type="ORF">MCBB_0040</name>
</gene>
<dbReference type="GeneID" id="30410904"/>
<evidence type="ECO:0000256" key="3">
    <source>
        <dbReference type="HAMAP-Rule" id="MF_00935"/>
    </source>
</evidence>
<dbReference type="GO" id="GO:0000286">
    <property type="term" value="F:alanine dehydrogenase activity"/>
    <property type="evidence" value="ECO:0007669"/>
    <property type="project" value="UniProtKB-UniRule"/>
</dbReference>
<evidence type="ECO:0000313" key="6">
    <source>
        <dbReference type="Proteomes" id="UP000094707"/>
    </source>
</evidence>
<dbReference type="PIRSF" id="PIRSF001439">
    <property type="entry name" value="CryM"/>
    <property type="match status" value="1"/>
</dbReference>
<dbReference type="NCBIfam" id="TIGR02371">
    <property type="entry name" value="ala_DH_arch"/>
    <property type="match status" value="1"/>
</dbReference>
<reference evidence="5 6" key="1">
    <citation type="submission" date="2016-08" db="EMBL/GenBank/DDBJ databases">
        <authorList>
            <person name="Seilhamer J.J."/>
        </authorList>
    </citation>
    <scope>NUCLEOTIDE SEQUENCE [LARGE SCALE GENOMIC DNA]</scope>
    <source>
        <strain evidence="5">Buetzberg</strain>
    </source>
</reference>
<dbReference type="Gene3D" id="3.40.50.720">
    <property type="entry name" value="NAD(P)-binding Rossmann-like Domain"/>
    <property type="match status" value="1"/>
</dbReference>
<dbReference type="Proteomes" id="UP000094707">
    <property type="component" value="Chromosome I"/>
</dbReference>
<dbReference type="OrthoDB" id="21421at2157"/>
<dbReference type="RefSeq" id="WP_071905714.1">
    <property type="nucleotide sequence ID" value="NZ_LT607756.1"/>
</dbReference>
<dbReference type="Pfam" id="PF02423">
    <property type="entry name" value="OCD_Mu_crystall"/>
    <property type="match status" value="1"/>
</dbReference>
<dbReference type="EC" id="1.4.1.1" evidence="3 4"/>
<dbReference type="InterPro" id="IPR028609">
    <property type="entry name" value="AlaDH_arch-typ"/>
</dbReference>
<dbReference type="PATRIC" id="fig|129848.4.peg.44"/>
<dbReference type="AlphaFoldDB" id="A0A1D3KZD1"/>
<protein>
    <recommendedName>
        <fullName evidence="3 4">Alanine dehydrogenase</fullName>
        <shortName evidence="3">AlaDH</shortName>
        <ecNumber evidence="3 4">1.4.1.1</ecNumber>
    </recommendedName>
</protein>
<dbReference type="FunFam" id="3.40.50.720:FF:000311">
    <property type="entry name" value="Ornithine cyclodeaminase"/>
    <property type="match status" value="1"/>
</dbReference>
<feature type="binding site" evidence="3">
    <location>
        <position position="232"/>
    </location>
    <ligand>
        <name>NAD(+)</name>
        <dbReference type="ChEBI" id="CHEBI:57540"/>
    </ligand>
</feature>
<evidence type="ECO:0000256" key="1">
    <source>
        <dbReference type="ARBA" id="ARBA00023002"/>
    </source>
</evidence>
<feature type="active site" description="Proton donor/acceptor" evidence="3">
    <location>
        <position position="70"/>
    </location>
</feature>
<dbReference type="InterPro" id="IPR023401">
    <property type="entry name" value="ODC_N"/>
</dbReference>
<dbReference type="KEGG" id="mcub:MCBB_0040"/>
<dbReference type="InterPro" id="IPR003462">
    <property type="entry name" value="ODC_Mu_crystall"/>
</dbReference>
<dbReference type="PANTHER" id="PTHR13812:SF19">
    <property type="entry name" value="KETIMINE REDUCTASE MU-CRYSTALLIN"/>
    <property type="match status" value="1"/>
</dbReference>
<feature type="binding site" evidence="3">
    <location>
        <position position="114"/>
    </location>
    <ligand>
        <name>NAD(+)</name>
        <dbReference type="ChEBI" id="CHEBI:57540"/>
    </ligand>
</feature>
<feature type="binding site" evidence="3">
    <location>
        <position position="299"/>
    </location>
    <ligand>
        <name>NAD(+)</name>
        <dbReference type="ChEBI" id="CHEBI:57540"/>
    </ligand>
</feature>
<dbReference type="GO" id="GO:0006522">
    <property type="term" value="P:alanine metabolic process"/>
    <property type="evidence" value="ECO:0007669"/>
    <property type="project" value="UniProtKB-UniRule"/>
</dbReference>
<dbReference type="GO" id="GO:0051287">
    <property type="term" value="F:NAD binding"/>
    <property type="evidence" value="ECO:0007669"/>
    <property type="project" value="UniProtKB-UniRule"/>
</dbReference>
<dbReference type="STRING" id="118062.MCBB_0040"/>
<proteinExistence type="inferred from homology"/>
<comment type="caution">
    <text evidence="3">Lacks conserved residue(s) required for the propagation of feature annotation.</text>
</comment>
<feature type="binding site" evidence="3">
    <location>
        <begin position="141"/>
        <end position="142"/>
    </location>
    <ligand>
        <name>NAD(+)</name>
        <dbReference type="ChEBI" id="CHEBI:57540"/>
    </ligand>
</feature>
<keyword evidence="2 3" id="KW-0520">NAD</keyword>
<comment type="function">
    <text evidence="3">Catalyzes the NAD(+)-dependent oxidative deamination of L-alanine to pyruvate, and the reverse reaction, the reductive amination of pyruvate.</text>
</comment>
<accession>A0A1D3KZD1</accession>
<sequence length="330" mass="36330">MSETILLKQSEIKELITMKEVIESVETAYAEHARHRVQMPAKKYLFFKEQKGDLRIMPCFMRGMNEAGVKCVNVHPENPVKHGLPTVMGVIELVDPKTGFPVAVMDGTWITNMRTGAAAGVATRYMARKDSKTLGIIGAGNQAYTQLMAINEVMDIECVKVFCRTCKSREDFAKRASTAFGVDVKAVTNAREAVEDMDVLVTTTPSTSPVVMEEWVSPGTHINAMGADAPGKQELESGILTKSGVIIDCWEQARHSGEINVPVAQGVLTRQDIRGKIGDVVVGRMNGRESDEEITVFDSTGLAVQDVVTAWKVYEMAKRMELGEKINFLE</sequence>
<keyword evidence="3" id="KW-0547">Nucleotide-binding</keyword>
<evidence type="ECO:0000256" key="4">
    <source>
        <dbReference type="NCBIfam" id="TIGR02371"/>
    </source>
</evidence>
<name>A0A1D3KZD1_9EURY</name>
<comment type="similarity">
    <text evidence="3">Belongs to the ornithine cyclodeaminase/mu-crystallin family. Archaeal alanine dehydrogenase subfamily.</text>
</comment>
<evidence type="ECO:0000313" key="5">
    <source>
        <dbReference type="EMBL" id="SCG84629.1"/>
    </source>
</evidence>
<dbReference type="FunFam" id="3.30.1780.10:FF:000002">
    <property type="entry name" value="Ornithine cyclodeaminase"/>
    <property type="match status" value="1"/>
</dbReference>
<dbReference type="HAMAP" id="MF_00935">
    <property type="entry name" value="AlaDH_arch"/>
    <property type="match status" value="1"/>
</dbReference>
<dbReference type="EMBL" id="LT607756">
    <property type="protein sequence ID" value="SCG84629.1"/>
    <property type="molecule type" value="Genomic_DNA"/>
</dbReference>
<organism evidence="5 6">
    <name type="scientific">Methanobacterium congolense</name>
    <dbReference type="NCBI Taxonomy" id="118062"/>
    <lineage>
        <taxon>Archaea</taxon>
        <taxon>Methanobacteriati</taxon>
        <taxon>Methanobacteriota</taxon>
        <taxon>Methanomada group</taxon>
        <taxon>Methanobacteria</taxon>
        <taxon>Methanobacteriales</taxon>
        <taxon>Methanobacteriaceae</taxon>
        <taxon>Methanobacterium</taxon>
    </lineage>
</organism>
<keyword evidence="1 3" id="KW-0560">Oxidoreductase</keyword>
<dbReference type="GO" id="GO:0005737">
    <property type="term" value="C:cytoplasm"/>
    <property type="evidence" value="ECO:0007669"/>
    <property type="project" value="TreeGrafter"/>
</dbReference>
<dbReference type="InterPro" id="IPR012742">
    <property type="entry name" value="Ala_DH_archaeglobus"/>
</dbReference>
<evidence type="ECO:0000256" key="2">
    <source>
        <dbReference type="ARBA" id="ARBA00023027"/>
    </source>
</evidence>
<keyword evidence="6" id="KW-1185">Reference proteome</keyword>
<feature type="binding site" evidence="3">
    <location>
        <begin position="226"/>
        <end position="228"/>
    </location>
    <ligand>
        <name>NAD(+)</name>
        <dbReference type="ChEBI" id="CHEBI:57540"/>
    </ligand>
</feature>